<dbReference type="GO" id="GO:0016491">
    <property type="term" value="F:oxidoreductase activity"/>
    <property type="evidence" value="ECO:0007669"/>
    <property type="project" value="UniProtKB-KW"/>
</dbReference>
<keyword evidence="4" id="KW-1185">Reference proteome</keyword>
<dbReference type="Proteomes" id="UP000295083">
    <property type="component" value="Unassembled WGS sequence"/>
</dbReference>
<comment type="similarity">
    <text evidence="1">Belongs to the short-chain dehydrogenases/reductases (SDR) family.</text>
</comment>
<evidence type="ECO:0000313" key="3">
    <source>
        <dbReference type="EMBL" id="TDZ13394.1"/>
    </source>
</evidence>
<dbReference type="Pfam" id="PF00106">
    <property type="entry name" value="adh_short"/>
    <property type="match status" value="1"/>
</dbReference>
<dbReference type="InterPro" id="IPR002347">
    <property type="entry name" value="SDR_fam"/>
</dbReference>
<sequence>MSTTKTNETLLVVGAGPGIGRSVTTLFASKRYSNVALVARSSDQLGIEKAAIEEAVGSHVRVKTYAVDVVETEAFTNALDQADSELGKPSCVFFNAARVQPSELLKHEIKEIEYDFKINVSALYLVAQRYIPHLLELAKSNSGSPPALLVTSSILPLDPHPQFFALSLVKASQRNMMQSLRKTYDSEGVHIGLINVGGQVSPEHETWNPSNIAQKTWGWFSQIKEKPSFEVVI</sequence>
<accession>A0A4R8PM05</accession>
<dbReference type="Gene3D" id="3.40.50.720">
    <property type="entry name" value="NAD(P)-binding Rossmann-like Domain"/>
    <property type="match status" value="1"/>
</dbReference>
<proteinExistence type="inferred from homology"/>
<comment type="caution">
    <text evidence="3">The sequence shown here is derived from an EMBL/GenBank/DDBJ whole genome shotgun (WGS) entry which is preliminary data.</text>
</comment>
<evidence type="ECO:0000313" key="4">
    <source>
        <dbReference type="Proteomes" id="UP000295083"/>
    </source>
</evidence>
<dbReference type="AlphaFoldDB" id="A0A4R8PM05"/>
<name>A0A4R8PM05_9PEZI</name>
<keyword evidence="2" id="KW-0560">Oxidoreductase</keyword>
<evidence type="ECO:0000256" key="1">
    <source>
        <dbReference type="ARBA" id="ARBA00006484"/>
    </source>
</evidence>
<dbReference type="InterPro" id="IPR036291">
    <property type="entry name" value="NAD(P)-bd_dom_sf"/>
</dbReference>
<dbReference type="SUPFAM" id="SSF51735">
    <property type="entry name" value="NAD(P)-binding Rossmann-fold domains"/>
    <property type="match status" value="1"/>
</dbReference>
<gene>
    <name evidence="3" type="primary">HSD17B13</name>
    <name evidence="3" type="ORF">C8035_v004511</name>
</gene>
<dbReference type="EMBL" id="QAPG01010712">
    <property type="protein sequence ID" value="TDZ13394.1"/>
    <property type="molecule type" value="Genomic_DNA"/>
</dbReference>
<protein>
    <submittedName>
        <fullName evidence="3">17-beta-hydroxysteroid dehydrogenase 13</fullName>
    </submittedName>
</protein>
<dbReference type="PANTHER" id="PTHR43669">
    <property type="entry name" value="5-KETO-D-GLUCONATE 5-REDUCTASE"/>
    <property type="match status" value="1"/>
</dbReference>
<reference evidence="3 4" key="1">
    <citation type="submission" date="2018-11" db="EMBL/GenBank/DDBJ databases">
        <title>Genome sequence and assembly of Colletotrichum spinosum.</title>
        <authorList>
            <person name="Gan P."/>
            <person name="Shirasu K."/>
        </authorList>
    </citation>
    <scope>NUCLEOTIDE SEQUENCE [LARGE SCALE GENOMIC DNA]</scope>
    <source>
        <strain evidence="3 4">CBS 515.97</strain>
    </source>
</reference>
<dbReference type="PANTHER" id="PTHR43669:SF3">
    <property type="entry name" value="ALCOHOL DEHYDROGENASE, PUTATIVE (AFU_ORTHOLOGUE AFUA_3G03445)-RELATED"/>
    <property type="match status" value="1"/>
</dbReference>
<organism evidence="3 4">
    <name type="scientific">Colletotrichum spinosum</name>
    <dbReference type="NCBI Taxonomy" id="1347390"/>
    <lineage>
        <taxon>Eukaryota</taxon>
        <taxon>Fungi</taxon>
        <taxon>Dikarya</taxon>
        <taxon>Ascomycota</taxon>
        <taxon>Pezizomycotina</taxon>
        <taxon>Sordariomycetes</taxon>
        <taxon>Hypocreomycetidae</taxon>
        <taxon>Glomerellales</taxon>
        <taxon>Glomerellaceae</taxon>
        <taxon>Colletotrichum</taxon>
        <taxon>Colletotrichum orbiculare species complex</taxon>
    </lineage>
</organism>
<evidence type="ECO:0000256" key="2">
    <source>
        <dbReference type="ARBA" id="ARBA00023002"/>
    </source>
</evidence>